<dbReference type="AlphaFoldDB" id="A0A0G4HWB2"/>
<reference evidence="2" key="1">
    <citation type="submission" date="2014-11" db="EMBL/GenBank/DDBJ databases">
        <authorList>
            <person name="Otto D Thomas"/>
            <person name="Naeem Raeece"/>
        </authorList>
    </citation>
    <scope>NUCLEOTIDE SEQUENCE</scope>
</reference>
<feature type="signal peptide" evidence="1">
    <location>
        <begin position="1"/>
        <end position="16"/>
    </location>
</feature>
<evidence type="ECO:0000256" key="1">
    <source>
        <dbReference type="SAM" id="SignalP"/>
    </source>
</evidence>
<feature type="chain" id="PRO_5005192280" evidence="1">
    <location>
        <begin position="17"/>
        <end position="295"/>
    </location>
</feature>
<organism evidence="2">
    <name type="scientific">Chromera velia CCMP2878</name>
    <dbReference type="NCBI Taxonomy" id="1169474"/>
    <lineage>
        <taxon>Eukaryota</taxon>
        <taxon>Sar</taxon>
        <taxon>Alveolata</taxon>
        <taxon>Colpodellida</taxon>
        <taxon>Chromeraceae</taxon>
        <taxon>Chromera</taxon>
    </lineage>
</organism>
<dbReference type="VEuPathDB" id="CryptoDB:Cvel_9010"/>
<gene>
    <name evidence="2" type="ORF">Cvel_9010</name>
</gene>
<evidence type="ECO:0000313" key="2">
    <source>
        <dbReference type="EMBL" id="CEM48766.1"/>
    </source>
</evidence>
<keyword evidence="1" id="KW-0732">Signal</keyword>
<sequence length="295" mass="33451">MRRFLSTLLWLQGGEACNRAQLLRVCLQLDGGRKSGNCKAAFLRIHFSGRQASRPSPRLCSLLEESGDISDDAEAQALFAFGRLAEHRNLGFTSRYDVYMEVPFSLWMPTRYSRRLRVNHPFWEALFAFTDPNTPDGSRRERSTLLSPSVTLPEFCSRLRDLPFMWPQDDEGKPVMPPASLRKEKGLIEELGFSLDDHLSDRRGGGFWELRHNPEDRARLNAAVGSLPLSEKFLRGIFLAFGGRPLEGAQSQCMDESLVLSRDIFESTLLLWGREGQGESDPVVDWEVFAKNVVI</sequence>
<name>A0A0G4HWB2_9ALVE</name>
<proteinExistence type="predicted"/>
<protein>
    <submittedName>
        <fullName evidence="2">Uncharacterized protein</fullName>
    </submittedName>
</protein>
<dbReference type="EMBL" id="CDMZ01004139">
    <property type="protein sequence ID" value="CEM48766.1"/>
    <property type="molecule type" value="Genomic_DNA"/>
</dbReference>
<accession>A0A0G4HWB2</accession>